<keyword evidence="2" id="KW-0813">Transport</keyword>
<organism evidence="9 10">
    <name type="scientific">Papaver somniferum</name>
    <name type="common">Opium poppy</name>
    <dbReference type="NCBI Taxonomy" id="3469"/>
    <lineage>
        <taxon>Eukaryota</taxon>
        <taxon>Viridiplantae</taxon>
        <taxon>Streptophyta</taxon>
        <taxon>Embryophyta</taxon>
        <taxon>Tracheophyta</taxon>
        <taxon>Spermatophyta</taxon>
        <taxon>Magnoliopsida</taxon>
        <taxon>Ranunculales</taxon>
        <taxon>Papaveraceae</taxon>
        <taxon>Papaveroideae</taxon>
        <taxon>Papaver</taxon>
    </lineage>
</organism>
<keyword evidence="3" id="KW-0677">Repeat</keyword>
<keyword evidence="10" id="KW-1185">Reference proteome</keyword>
<evidence type="ECO:0000256" key="5">
    <source>
        <dbReference type="ARBA" id="ARBA00023157"/>
    </source>
</evidence>
<dbReference type="GO" id="GO:0003723">
    <property type="term" value="F:RNA binding"/>
    <property type="evidence" value="ECO:0007669"/>
    <property type="project" value="InterPro"/>
</dbReference>
<feature type="domain" description="Thioredoxin" evidence="8">
    <location>
        <begin position="490"/>
        <end position="639"/>
    </location>
</feature>
<dbReference type="PROSITE" id="PS51375">
    <property type="entry name" value="PPR"/>
    <property type="match status" value="2"/>
</dbReference>
<evidence type="ECO:0000256" key="3">
    <source>
        <dbReference type="ARBA" id="ARBA00022737"/>
    </source>
</evidence>
<dbReference type="Pfam" id="PF00085">
    <property type="entry name" value="Thioredoxin"/>
    <property type="match status" value="1"/>
</dbReference>
<dbReference type="FunFam" id="3.40.30.10:FF:000199">
    <property type="entry name" value="Thioredoxin-like 1-2, chloroplastic"/>
    <property type="match status" value="1"/>
</dbReference>
<dbReference type="Gene3D" id="1.25.40.10">
    <property type="entry name" value="Tetratricopeptide repeat domain"/>
    <property type="match status" value="3"/>
</dbReference>
<dbReference type="Pfam" id="PF01535">
    <property type="entry name" value="PPR"/>
    <property type="match status" value="6"/>
</dbReference>
<dbReference type="CDD" id="cd02947">
    <property type="entry name" value="TRX_family"/>
    <property type="match status" value="1"/>
</dbReference>
<comment type="similarity">
    <text evidence="1">Belongs to the thioredoxin family.</text>
</comment>
<dbReference type="EMBL" id="CM010723">
    <property type="protein sequence ID" value="RZC79095.1"/>
    <property type="molecule type" value="Genomic_DNA"/>
</dbReference>
<evidence type="ECO:0000256" key="7">
    <source>
        <dbReference type="PROSITE-ProRule" id="PRU00708"/>
    </source>
</evidence>
<feature type="repeat" description="PPR" evidence="7">
    <location>
        <begin position="248"/>
        <end position="282"/>
    </location>
</feature>
<dbReference type="Pfam" id="PF20431">
    <property type="entry name" value="E_motif"/>
    <property type="match status" value="1"/>
</dbReference>
<accession>A0A4Y7L4I5</accession>
<dbReference type="Gramene" id="RZC79095">
    <property type="protein sequence ID" value="RZC79095"/>
    <property type="gene ID" value="C5167_003304"/>
</dbReference>
<dbReference type="Gene3D" id="3.40.30.10">
    <property type="entry name" value="Glutaredoxin"/>
    <property type="match status" value="1"/>
</dbReference>
<evidence type="ECO:0000259" key="8">
    <source>
        <dbReference type="PROSITE" id="PS51352"/>
    </source>
</evidence>
<feature type="repeat" description="PPR" evidence="7">
    <location>
        <begin position="112"/>
        <end position="146"/>
    </location>
</feature>
<evidence type="ECO:0000256" key="1">
    <source>
        <dbReference type="ARBA" id="ARBA00008987"/>
    </source>
</evidence>
<reference evidence="9 10" key="1">
    <citation type="journal article" date="2018" name="Science">
        <title>The opium poppy genome and morphinan production.</title>
        <authorList>
            <person name="Guo L."/>
            <person name="Winzer T."/>
            <person name="Yang X."/>
            <person name="Li Y."/>
            <person name="Ning Z."/>
            <person name="He Z."/>
            <person name="Teodor R."/>
            <person name="Lu Y."/>
            <person name="Bowser T.A."/>
            <person name="Graham I.A."/>
            <person name="Ye K."/>
        </authorList>
    </citation>
    <scope>NUCLEOTIDE SEQUENCE [LARGE SCALE GENOMIC DNA]</scope>
    <source>
        <strain evidence="10">cv. HN1</strain>
        <tissue evidence="9">Leaves</tissue>
    </source>
</reference>
<dbReference type="InterPro" id="IPR046848">
    <property type="entry name" value="E_motif"/>
</dbReference>
<sequence length="713" mass="80979">MIDETQLIIWNTLIRVYSQAIFPEEAINLYKQILHEITPSSSVSSDTFTFSFLFKACANLQNPIIGTQIHAHVIKFGLEIQVYVQTALVNMYLMCECLTEGIKVFDEMPDRNHVTWNVMITGLTKMGDINLARSIFDDMPCKNIVSWTGIIDGYVRLDRHTEALTLFRQMTLIEGILPSEITVLTILTSVWKTSSFDLLQSLHAYLVKTGFILSDVRVTNSLIDTYVKCGSIDCGFEVFQEVPRNRKNLITWTTIISGLAMHGKAKEAVNHFQEMEKQGLKPNRVTFLSVMNACSHGGLIEQGREFFEKMVNVYQIIPDVKHYGCMVDMFGRVGMLEEAEKMAMEIPTEMINVIIWRTLLGACSYHGNAEMSERVMKKIFELEKDYSGDYVLLSNAFSGAGRFDDAEMIRKIMDERNVSKVPGLVSLTRLTVQLYPMKRKSKKSMCLGNQVQKSLFTGEATKRSSSMPVFSSLRFNSSMESDGIGNKIVLQLEEKEPRKGYIQPVQGRNLQNKLRFSKSPQKWWEKRYEPNMKEITSAQDLVDSLRNAGDNLVILDFFSPSCGGCRSLHPKIIQFAEMNKDVLFLQVNYEEHKSMCYTLNVHVLPFFRFYRGANGRLCSFSCTNATIKKFKDALAKHTTERCSLGPAEGLEESELLALSANRDLSFNYIPKQKPISVSAEEQLRERPNLGDTELLLPSTEDKHLAEQATEASI</sequence>
<dbReference type="PROSITE" id="PS51352">
    <property type="entry name" value="THIOREDOXIN_2"/>
    <property type="match status" value="1"/>
</dbReference>
<dbReference type="InterPro" id="IPR011990">
    <property type="entry name" value="TPR-like_helical_dom_sf"/>
</dbReference>
<dbReference type="Pfam" id="PF13041">
    <property type="entry name" value="PPR_2"/>
    <property type="match status" value="1"/>
</dbReference>
<keyword evidence="5" id="KW-1015">Disulfide bond</keyword>
<dbReference type="InterPro" id="IPR013766">
    <property type="entry name" value="Thioredoxin_domain"/>
</dbReference>
<protein>
    <recommendedName>
        <fullName evidence="8">Thioredoxin domain-containing protein</fullName>
    </recommendedName>
</protein>
<evidence type="ECO:0000256" key="4">
    <source>
        <dbReference type="ARBA" id="ARBA00022982"/>
    </source>
</evidence>
<keyword evidence="6" id="KW-0676">Redox-active center</keyword>
<keyword evidence="4" id="KW-0249">Electron transport</keyword>
<gene>
    <name evidence="9" type="ORF">C5167_003304</name>
</gene>
<dbReference type="FunFam" id="1.25.40.10:FF:001213">
    <property type="entry name" value="Pentatricopeptide repeat-containing protein, mitochondrial"/>
    <property type="match status" value="1"/>
</dbReference>
<evidence type="ECO:0000313" key="10">
    <source>
        <dbReference type="Proteomes" id="UP000316621"/>
    </source>
</evidence>
<evidence type="ECO:0000256" key="2">
    <source>
        <dbReference type="ARBA" id="ARBA00022448"/>
    </source>
</evidence>
<evidence type="ECO:0000256" key="6">
    <source>
        <dbReference type="ARBA" id="ARBA00023284"/>
    </source>
</evidence>
<dbReference type="InterPro" id="IPR036249">
    <property type="entry name" value="Thioredoxin-like_sf"/>
</dbReference>
<dbReference type="SUPFAM" id="SSF52833">
    <property type="entry name" value="Thioredoxin-like"/>
    <property type="match status" value="1"/>
</dbReference>
<dbReference type="Proteomes" id="UP000316621">
    <property type="component" value="Chromosome 9"/>
</dbReference>
<name>A0A4Y7L4I5_PAPSO</name>
<dbReference type="AlphaFoldDB" id="A0A4Y7L4I5"/>
<dbReference type="GO" id="GO:0006950">
    <property type="term" value="P:response to stress"/>
    <property type="evidence" value="ECO:0007669"/>
    <property type="project" value="UniProtKB-ARBA"/>
</dbReference>
<proteinExistence type="inferred from homology"/>
<dbReference type="GO" id="GO:0009507">
    <property type="term" value="C:chloroplast"/>
    <property type="evidence" value="ECO:0007669"/>
    <property type="project" value="UniProtKB-ARBA"/>
</dbReference>
<evidence type="ECO:0000313" key="9">
    <source>
        <dbReference type="EMBL" id="RZC79095.1"/>
    </source>
</evidence>
<dbReference type="InterPro" id="IPR046960">
    <property type="entry name" value="PPR_At4g14850-like_plant"/>
</dbReference>
<dbReference type="PANTHER" id="PTHR47926:SF460">
    <property type="entry name" value="OS01G0815900 PROTEIN"/>
    <property type="match status" value="1"/>
</dbReference>
<dbReference type="GO" id="GO:0009451">
    <property type="term" value="P:RNA modification"/>
    <property type="evidence" value="ECO:0007669"/>
    <property type="project" value="InterPro"/>
</dbReference>
<dbReference type="InterPro" id="IPR002885">
    <property type="entry name" value="PPR_rpt"/>
</dbReference>
<dbReference type="NCBIfam" id="TIGR00756">
    <property type="entry name" value="PPR"/>
    <property type="match status" value="3"/>
</dbReference>
<dbReference type="PANTHER" id="PTHR47926">
    <property type="entry name" value="PENTATRICOPEPTIDE REPEAT-CONTAINING PROTEIN"/>
    <property type="match status" value="1"/>
</dbReference>